<dbReference type="AlphaFoldDB" id="W7XK71"/>
<protein>
    <submittedName>
        <fullName evidence="1">Uncharacterized protein</fullName>
    </submittedName>
</protein>
<reference evidence="2" key="1">
    <citation type="journal article" date="2006" name="PLoS Biol.">
        <title>Macronuclear genome sequence of the ciliate Tetrahymena thermophila, a model eukaryote.</title>
        <authorList>
            <person name="Eisen J.A."/>
            <person name="Coyne R.S."/>
            <person name="Wu M."/>
            <person name="Wu D."/>
            <person name="Thiagarajan M."/>
            <person name="Wortman J.R."/>
            <person name="Badger J.H."/>
            <person name="Ren Q."/>
            <person name="Amedeo P."/>
            <person name="Jones K.M."/>
            <person name="Tallon L.J."/>
            <person name="Delcher A.L."/>
            <person name="Salzberg S.L."/>
            <person name="Silva J.C."/>
            <person name="Haas B.J."/>
            <person name="Majoros W.H."/>
            <person name="Farzad M."/>
            <person name="Carlton J.M."/>
            <person name="Smith R.K. Jr."/>
            <person name="Garg J."/>
            <person name="Pearlman R.E."/>
            <person name="Karrer K.M."/>
            <person name="Sun L."/>
            <person name="Manning G."/>
            <person name="Elde N.C."/>
            <person name="Turkewitz A.P."/>
            <person name="Asai D.J."/>
            <person name="Wilkes D.E."/>
            <person name="Wang Y."/>
            <person name="Cai H."/>
            <person name="Collins K."/>
            <person name="Stewart B.A."/>
            <person name="Lee S.R."/>
            <person name="Wilamowska K."/>
            <person name="Weinberg Z."/>
            <person name="Ruzzo W.L."/>
            <person name="Wloga D."/>
            <person name="Gaertig J."/>
            <person name="Frankel J."/>
            <person name="Tsao C.-C."/>
            <person name="Gorovsky M.A."/>
            <person name="Keeling P.J."/>
            <person name="Waller R.F."/>
            <person name="Patron N.J."/>
            <person name="Cherry J.M."/>
            <person name="Stover N.A."/>
            <person name="Krieger C.J."/>
            <person name="del Toro C."/>
            <person name="Ryder H.F."/>
            <person name="Williamson S.C."/>
            <person name="Barbeau R.A."/>
            <person name="Hamilton E.P."/>
            <person name="Orias E."/>
        </authorList>
    </citation>
    <scope>NUCLEOTIDE SEQUENCE [LARGE SCALE GENOMIC DNA]</scope>
    <source>
        <strain evidence="2">SB210</strain>
    </source>
</reference>
<dbReference type="RefSeq" id="XP_012651186.1">
    <property type="nucleotide sequence ID" value="XM_012795732.1"/>
</dbReference>
<organism evidence="1 2">
    <name type="scientific">Tetrahymena thermophila (strain SB210)</name>
    <dbReference type="NCBI Taxonomy" id="312017"/>
    <lineage>
        <taxon>Eukaryota</taxon>
        <taxon>Sar</taxon>
        <taxon>Alveolata</taxon>
        <taxon>Ciliophora</taxon>
        <taxon>Intramacronucleata</taxon>
        <taxon>Oligohymenophorea</taxon>
        <taxon>Hymenostomatida</taxon>
        <taxon>Tetrahymenina</taxon>
        <taxon>Tetrahymenidae</taxon>
        <taxon>Tetrahymena</taxon>
    </lineage>
</organism>
<keyword evidence="2" id="KW-1185">Reference proteome</keyword>
<dbReference type="EMBL" id="GG662844">
    <property type="protein sequence ID" value="EWS76276.1"/>
    <property type="molecule type" value="Genomic_DNA"/>
</dbReference>
<accession>W7XK71</accession>
<sequence>MMRYQKNFDFQESLQKHFNQNNLQNINLSPQSIKLTQTTFSEPDEKQNIFKGNNSIKKMRNKWPYYTRNPKLNQIQLKDLTPTNISSSQNTYFTGDYIIEAESPIQNKDIFNNQN</sequence>
<gene>
    <name evidence="1" type="ORF">TTHERM_001405858</name>
</gene>
<dbReference type="Proteomes" id="UP000009168">
    <property type="component" value="Unassembled WGS sequence"/>
</dbReference>
<dbReference type="OrthoDB" id="338325at2759"/>
<evidence type="ECO:0000313" key="1">
    <source>
        <dbReference type="EMBL" id="EWS76276.1"/>
    </source>
</evidence>
<proteinExistence type="predicted"/>
<name>W7XK71_TETTS</name>
<dbReference type="KEGG" id="tet:TTHERM_001405858"/>
<evidence type="ECO:0000313" key="2">
    <source>
        <dbReference type="Proteomes" id="UP000009168"/>
    </source>
</evidence>
<dbReference type="GeneID" id="24442306"/>
<dbReference type="InParanoid" id="W7XK71"/>